<proteinExistence type="predicted"/>
<name>A0A0E9QSD5_ANGAN</name>
<evidence type="ECO:0000313" key="1">
    <source>
        <dbReference type="EMBL" id="JAH19195.1"/>
    </source>
</evidence>
<sequence length="41" mass="4650">MLLSDITCYTYRCIIPTAAQSNQLSKIMKCSSTETQLNYSE</sequence>
<reference evidence="1" key="1">
    <citation type="submission" date="2014-11" db="EMBL/GenBank/DDBJ databases">
        <authorList>
            <person name="Amaro Gonzalez C."/>
        </authorList>
    </citation>
    <scope>NUCLEOTIDE SEQUENCE</scope>
</reference>
<organism evidence="1">
    <name type="scientific">Anguilla anguilla</name>
    <name type="common">European freshwater eel</name>
    <name type="synonym">Muraena anguilla</name>
    <dbReference type="NCBI Taxonomy" id="7936"/>
    <lineage>
        <taxon>Eukaryota</taxon>
        <taxon>Metazoa</taxon>
        <taxon>Chordata</taxon>
        <taxon>Craniata</taxon>
        <taxon>Vertebrata</taxon>
        <taxon>Euteleostomi</taxon>
        <taxon>Actinopterygii</taxon>
        <taxon>Neopterygii</taxon>
        <taxon>Teleostei</taxon>
        <taxon>Anguilliformes</taxon>
        <taxon>Anguillidae</taxon>
        <taxon>Anguilla</taxon>
    </lineage>
</organism>
<accession>A0A0E9QSD5</accession>
<dbReference type="EMBL" id="GBXM01089382">
    <property type="protein sequence ID" value="JAH19195.1"/>
    <property type="molecule type" value="Transcribed_RNA"/>
</dbReference>
<reference evidence="1" key="2">
    <citation type="journal article" date="2015" name="Fish Shellfish Immunol.">
        <title>Early steps in the European eel (Anguilla anguilla)-Vibrio vulnificus interaction in the gills: Role of the RtxA13 toxin.</title>
        <authorList>
            <person name="Callol A."/>
            <person name="Pajuelo D."/>
            <person name="Ebbesson L."/>
            <person name="Teles M."/>
            <person name="MacKenzie S."/>
            <person name="Amaro C."/>
        </authorList>
    </citation>
    <scope>NUCLEOTIDE SEQUENCE</scope>
</reference>
<dbReference type="AlphaFoldDB" id="A0A0E9QSD5"/>
<protein>
    <submittedName>
        <fullName evidence="1">Uncharacterized protein</fullName>
    </submittedName>
</protein>